<name>A0A9Q0NAD9_9DIPT</name>
<dbReference type="InterPro" id="IPR001007">
    <property type="entry name" value="VWF_dom"/>
</dbReference>
<dbReference type="EMBL" id="WJQU01000001">
    <property type="protein sequence ID" value="KAJ6646649.1"/>
    <property type="molecule type" value="Genomic_DNA"/>
</dbReference>
<dbReference type="PANTHER" id="PTHR46439">
    <property type="entry name" value="CYSTEINE-RICH MOTOR NEURON 1 PROTEIN"/>
    <property type="match status" value="1"/>
</dbReference>
<organism evidence="3 4">
    <name type="scientific">Pseudolycoriella hygida</name>
    <dbReference type="NCBI Taxonomy" id="35572"/>
    <lineage>
        <taxon>Eukaryota</taxon>
        <taxon>Metazoa</taxon>
        <taxon>Ecdysozoa</taxon>
        <taxon>Arthropoda</taxon>
        <taxon>Hexapoda</taxon>
        <taxon>Insecta</taxon>
        <taxon>Pterygota</taxon>
        <taxon>Neoptera</taxon>
        <taxon>Endopterygota</taxon>
        <taxon>Diptera</taxon>
        <taxon>Nematocera</taxon>
        <taxon>Sciaroidea</taxon>
        <taxon>Sciaridae</taxon>
        <taxon>Pseudolycoriella</taxon>
    </lineage>
</organism>
<gene>
    <name evidence="3" type="primary">CRIM1</name>
    <name evidence="3" type="ORF">Bhyg_01862</name>
</gene>
<feature type="domain" description="VWFC" evidence="2">
    <location>
        <begin position="172"/>
        <end position="232"/>
    </location>
</feature>
<sequence length="328" mass="37300">MFNVGAENLVNTKIEDLWYLRHSKRLEPPDCNPNDCPYVDIRCPIDSSQREILPIFDQTSENHTQETTPSTDHQSTILKSKRSIQFQRHDPIQIVPGPYIHKRSINSDEQNDNKEAALIECCIQKLCICDTRCSQPKCRNDQTLVLEREGQPNQPGSCCAIYKCVHNTRQAISCYSSEKRKYYHHGETWNEGDCTSCRCDDKGKKHCVVSVCKPLFCEKQINIPGECCPMCDHTNSKFCAGQEQCEIICRYGYENDTTGCRKCKCATDRTSVVVTDKSNEGHGFSTNKIVILLLGVGVFVLIAAVVTNYFWRNRKCSSYHSVTPPSTY</sequence>
<evidence type="ECO:0000256" key="1">
    <source>
        <dbReference type="SAM" id="Phobius"/>
    </source>
</evidence>
<keyword evidence="1" id="KW-0812">Transmembrane</keyword>
<keyword evidence="4" id="KW-1185">Reference proteome</keyword>
<dbReference type="Gene3D" id="6.20.200.20">
    <property type="match status" value="1"/>
</dbReference>
<protein>
    <submittedName>
        <fullName evidence="3">Cysteine-rich motor neuron 1 protein</fullName>
    </submittedName>
</protein>
<dbReference type="InterPro" id="IPR052624">
    <property type="entry name" value="CRIM1"/>
</dbReference>
<accession>A0A9Q0NAD9</accession>
<dbReference type="PROSITE" id="PS01208">
    <property type="entry name" value="VWFC_1"/>
    <property type="match status" value="1"/>
</dbReference>
<keyword evidence="1" id="KW-0472">Membrane</keyword>
<keyword evidence="1" id="KW-1133">Transmembrane helix</keyword>
<evidence type="ECO:0000313" key="3">
    <source>
        <dbReference type="EMBL" id="KAJ6646649.1"/>
    </source>
</evidence>
<dbReference type="AlphaFoldDB" id="A0A9Q0NAD9"/>
<reference evidence="3" key="1">
    <citation type="submission" date="2022-07" db="EMBL/GenBank/DDBJ databases">
        <authorList>
            <person name="Trinca V."/>
            <person name="Uliana J.V.C."/>
            <person name="Torres T.T."/>
            <person name="Ward R.J."/>
            <person name="Monesi N."/>
        </authorList>
    </citation>
    <scope>NUCLEOTIDE SEQUENCE</scope>
    <source>
        <strain evidence="3">HSMRA1968</strain>
        <tissue evidence="3">Whole embryos</tissue>
    </source>
</reference>
<comment type="caution">
    <text evidence="3">The sequence shown here is derived from an EMBL/GenBank/DDBJ whole genome shotgun (WGS) entry which is preliminary data.</text>
</comment>
<proteinExistence type="predicted"/>
<feature type="transmembrane region" description="Helical" evidence="1">
    <location>
        <begin position="289"/>
        <end position="311"/>
    </location>
</feature>
<evidence type="ECO:0000313" key="4">
    <source>
        <dbReference type="Proteomes" id="UP001151699"/>
    </source>
</evidence>
<dbReference type="Proteomes" id="UP001151699">
    <property type="component" value="Chromosome A"/>
</dbReference>
<evidence type="ECO:0000259" key="2">
    <source>
        <dbReference type="PROSITE" id="PS50184"/>
    </source>
</evidence>
<dbReference type="SMART" id="SM00214">
    <property type="entry name" value="VWC"/>
    <property type="match status" value="1"/>
</dbReference>
<dbReference type="Pfam" id="PF23334">
    <property type="entry name" value="VWC2L_2nd"/>
    <property type="match status" value="1"/>
</dbReference>
<dbReference type="SUPFAM" id="SSF57603">
    <property type="entry name" value="FnI-like domain"/>
    <property type="match status" value="1"/>
</dbReference>
<dbReference type="PROSITE" id="PS50184">
    <property type="entry name" value="VWFC_2"/>
    <property type="match status" value="1"/>
</dbReference>
<dbReference type="OrthoDB" id="5976811at2759"/>